<accession>W6U4B7</accession>
<evidence type="ECO:0008006" key="4">
    <source>
        <dbReference type="Google" id="ProtNLM"/>
    </source>
</evidence>
<organism evidence="2 3">
    <name type="scientific">Echinococcus granulosus</name>
    <name type="common">Hydatid tapeworm</name>
    <dbReference type="NCBI Taxonomy" id="6210"/>
    <lineage>
        <taxon>Eukaryota</taxon>
        <taxon>Metazoa</taxon>
        <taxon>Spiralia</taxon>
        <taxon>Lophotrochozoa</taxon>
        <taxon>Platyhelminthes</taxon>
        <taxon>Cestoda</taxon>
        <taxon>Eucestoda</taxon>
        <taxon>Cyclophyllidea</taxon>
        <taxon>Taeniidae</taxon>
        <taxon>Echinococcus</taxon>
        <taxon>Echinococcus granulosus group</taxon>
    </lineage>
</organism>
<protein>
    <recommendedName>
        <fullName evidence="4">DUF5727 domain-containing protein</fullName>
    </recommendedName>
</protein>
<dbReference type="KEGG" id="egl:EGR_09185"/>
<reference evidence="2 3" key="1">
    <citation type="journal article" date="2013" name="Nat. Genet.">
        <title>The genome of the hydatid tapeworm Echinococcus granulosus.</title>
        <authorList>
            <person name="Zheng H."/>
            <person name="Zhang W."/>
            <person name="Zhang L."/>
            <person name="Zhang Z."/>
            <person name="Li J."/>
            <person name="Lu G."/>
            <person name="Zhu Y."/>
            <person name="Wang Y."/>
            <person name="Huang Y."/>
            <person name="Liu J."/>
            <person name="Kang H."/>
            <person name="Chen J."/>
            <person name="Wang L."/>
            <person name="Chen A."/>
            <person name="Yu S."/>
            <person name="Gao Z."/>
            <person name="Jin L."/>
            <person name="Gu W."/>
            <person name="Wang Z."/>
            <person name="Zhao L."/>
            <person name="Shi B."/>
            <person name="Wen H."/>
            <person name="Lin R."/>
            <person name="Jones M.K."/>
            <person name="Brejova B."/>
            <person name="Vinar T."/>
            <person name="Zhao G."/>
            <person name="McManus D.P."/>
            <person name="Chen Z."/>
            <person name="Zhou Y."/>
            <person name="Wang S."/>
        </authorList>
    </citation>
    <scope>NUCLEOTIDE SEQUENCE [LARGE SCALE GENOMIC DNA]</scope>
</reference>
<proteinExistence type="predicted"/>
<feature type="signal peptide" evidence="1">
    <location>
        <begin position="1"/>
        <end position="19"/>
    </location>
</feature>
<dbReference type="CTD" id="36344900"/>
<dbReference type="RefSeq" id="XP_024347134.1">
    <property type="nucleotide sequence ID" value="XM_024498434.1"/>
</dbReference>
<name>W6U4B7_ECHGR</name>
<feature type="chain" id="PRO_5004884705" description="DUF5727 domain-containing protein" evidence="1">
    <location>
        <begin position="20"/>
        <end position="291"/>
    </location>
</feature>
<sequence length="291" mass="32774">MSILYKMTFFFSSFQLSLGFRGYFTQIKVELQRGKIYLLVGNLFEPYHEMLALVKQPFCHREDNELFRMNGSFVYFPSKGCDLIIFVIFQPNRLFCPQIKQMKGGEKTAQLKTYFTYERSAVSGGCFLQVQIPSSCADKAASCKCHLINLLQANDPDHDSPSFFFCYKNVTLTIQGIGFGSGNKSCVHFNYFNNDGKNCLLVMKMFKGGAISDIKGFMAQGNGKNFERRLIFMCELNVQDLVTVSKGKTTVGSKSGLFGEVKSTCQPAVCFAVVKYQMKVLDGGEKHSHNI</sequence>
<dbReference type="GeneID" id="36344900"/>
<evidence type="ECO:0000313" key="3">
    <source>
        <dbReference type="Proteomes" id="UP000019149"/>
    </source>
</evidence>
<evidence type="ECO:0000313" key="2">
    <source>
        <dbReference type="EMBL" id="EUB55938.1"/>
    </source>
</evidence>
<dbReference type="EMBL" id="APAU02000136">
    <property type="protein sequence ID" value="EUB55938.1"/>
    <property type="molecule type" value="Genomic_DNA"/>
</dbReference>
<evidence type="ECO:0000256" key="1">
    <source>
        <dbReference type="SAM" id="SignalP"/>
    </source>
</evidence>
<comment type="caution">
    <text evidence="2">The sequence shown here is derived from an EMBL/GenBank/DDBJ whole genome shotgun (WGS) entry which is preliminary data.</text>
</comment>
<dbReference type="AlphaFoldDB" id="W6U4B7"/>
<keyword evidence="3" id="KW-1185">Reference proteome</keyword>
<keyword evidence="1" id="KW-0732">Signal</keyword>
<dbReference type="Proteomes" id="UP000019149">
    <property type="component" value="Unassembled WGS sequence"/>
</dbReference>
<gene>
    <name evidence="2" type="ORF">EGR_09185</name>
</gene>